<feature type="region of interest" description="Disordered" evidence="1">
    <location>
        <begin position="1"/>
        <end position="24"/>
    </location>
</feature>
<evidence type="ECO:0000313" key="3">
    <source>
        <dbReference type="EMBL" id="CAH0016117.1"/>
    </source>
</evidence>
<evidence type="ECO:0000313" key="4">
    <source>
        <dbReference type="Proteomes" id="UP000696573"/>
    </source>
</evidence>
<organism evidence="3 4">
    <name type="scientific">Clonostachys rhizophaga</name>
    <dbReference type="NCBI Taxonomy" id="160324"/>
    <lineage>
        <taxon>Eukaryota</taxon>
        <taxon>Fungi</taxon>
        <taxon>Dikarya</taxon>
        <taxon>Ascomycota</taxon>
        <taxon>Pezizomycotina</taxon>
        <taxon>Sordariomycetes</taxon>
        <taxon>Hypocreomycetidae</taxon>
        <taxon>Hypocreales</taxon>
        <taxon>Bionectriaceae</taxon>
        <taxon>Clonostachys</taxon>
    </lineage>
</organism>
<accession>A0A9N9YCG0</accession>
<evidence type="ECO:0000259" key="2">
    <source>
        <dbReference type="Pfam" id="PF24969"/>
    </source>
</evidence>
<feature type="domain" description="Leucine-rich repeat" evidence="2">
    <location>
        <begin position="101"/>
        <end position="366"/>
    </location>
</feature>
<sequence length="564" mass="64530">MDFIQSTTPSQRKSPSESTKAQQEQVLSNRTTLLTLPPELQTKIFSHLVLSWGNSTIQEVLRTCKQLYKVALPISVSIFRNTINQTNGQGPCSTTRNSRFLRYILVSKPWLAKDVRTVVFGRISSRDGEVKNHEEASITDEEIAIYQQHIELILGQLPSGYTERWGAEWVEDLKSGTSDAQAALILLACPNIRTLLYEMPDQPRHFTQLLSLVHNLAEISPSLRTPDHSKMIIPLSNLQDVFHETLDYDRGYSEFGMEAPEFFAFPRLRYYECNLAHVWSDVSGKFERLPRRSSSVEEITLHASYINNDTLDGMLGACKALRKFEFSHFRLDRELGAPCLMMPRDIMDAILPHASTFESLWLNMEESWDKEWKWIGCPERLYMGMGLRQMCMLTRLEIGMQALTGMLGWDPDTRDPAATKMPLRIKGAPKIVDCLPESLECLKIHDCGMPILDQAAELIQVVEQGHGFKRLTYIGLLFNGWKMDRDIDFPQARKLTCSASHVCLDIGFREELHYLCDLGETVEGLEGDLNITSRIYAPHIRKTYRETRGTPNLMLWSDPDLYEE</sequence>
<keyword evidence="4" id="KW-1185">Reference proteome</keyword>
<dbReference type="InterPro" id="IPR056867">
    <property type="entry name" value="LRR_15"/>
</dbReference>
<dbReference type="Pfam" id="PF24969">
    <property type="entry name" value="LRR_15"/>
    <property type="match status" value="1"/>
</dbReference>
<protein>
    <recommendedName>
        <fullName evidence="2">Leucine-rich repeat domain-containing protein</fullName>
    </recommendedName>
</protein>
<name>A0A9N9YCG0_9HYPO</name>
<proteinExistence type="predicted"/>
<gene>
    <name evidence="3" type="ORF">CRHIZ90672A_00007296</name>
</gene>
<dbReference type="EMBL" id="CABFNQ020000461">
    <property type="protein sequence ID" value="CAH0016117.1"/>
    <property type="molecule type" value="Genomic_DNA"/>
</dbReference>
<dbReference type="OrthoDB" id="5127893at2759"/>
<reference evidence="3" key="1">
    <citation type="submission" date="2021-10" db="EMBL/GenBank/DDBJ databases">
        <authorList>
            <person name="Piombo E."/>
        </authorList>
    </citation>
    <scope>NUCLEOTIDE SEQUENCE</scope>
</reference>
<dbReference type="AlphaFoldDB" id="A0A9N9YCG0"/>
<evidence type="ECO:0000256" key="1">
    <source>
        <dbReference type="SAM" id="MobiDB-lite"/>
    </source>
</evidence>
<dbReference type="Proteomes" id="UP000696573">
    <property type="component" value="Unassembled WGS sequence"/>
</dbReference>
<comment type="caution">
    <text evidence="3">The sequence shown here is derived from an EMBL/GenBank/DDBJ whole genome shotgun (WGS) entry which is preliminary data.</text>
</comment>